<evidence type="ECO:0000313" key="2">
    <source>
        <dbReference type="Proteomes" id="UP001140096"/>
    </source>
</evidence>
<dbReference type="EMBL" id="JANBUP010002369">
    <property type="protein sequence ID" value="KAJ2800636.1"/>
    <property type="molecule type" value="Genomic_DNA"/>
</dbReference>
<proteinExistence type="predicted"/>
<comment type="caution">
    <text evidence="1">The sequence shown here is derived from an EMBL/GenBank/DDBJ whole genome shotgun (WGS) entry which is preliminary data.</text>
</comment>
<accession>A0ACC1L4H6</accession>
<evidence type="ECO:0000313" key="1">
    <source>
        <dbReference type="EMBL" id="KAJ2800636.1"/>
    </source>
</evidence>
<reference evidence="1" key="1">
    <citation type="submission" date="2022-07" db="EMBL/GenBank/DDBJ databases">
        <title>Phylogenomic reconstructions and comparative analyses of Kickxellomycotina fungi.</title>
        <authorList>
            <person name="Reynolds N.K."/>
            <person name="Stajich J.E."/>
            <person name="Barry K."/>
            <person name="Grigoriev I.V."/>
            <person name="Crous P."/>
            <person name="Smith M.E."/>
        </authorList>
    </citation>
    <scope>NUCLEOTIDE SEQUENCE</scope>
    <source>
        <strain evidence="1">CBS 102833</strain>
    </source>
</reference>
<dbReference type="Proteomes" id="UP001140096">
    <property type="component" value="Unassembled WGS sequence"/>
</dbReference>
<gene>
    <name evidence="1" type="ORF">H4S07_005137</name>
</gene>
<sequence>MCKGHCSHTPASAETHRIIVMMKEGLDAEKKDAFMRKFEEDGGKIVDKYEILEGFVAE</sequence>
<organism evidence="1 2">
    <name type="scientific">Coemansia furcata</name>
    <dbReference type="NCBI Taxonomy" id="417177"/>
    <lineage>
        <taxon>Eukaryota</taxon>
        <taxon>Fungi</taxon>
        <taxon>Fungi incertae sedis</taxon>
        <taxon>Zoopagomycota</taxon>
        <taxon>Kickxellomycotina</taxon>
        <taxon>Kickxellomycetes</taxon>
        <taxon>Kickxellales</taxon>
        <taxon>Kickxellaceae</taxon>
        <taxon>Coemansia</taxon>
    </lineage>
</organism>
<feature type="non-terminal residue" evidence="1">
    <location>
        <position position="58"/>
    </location>
</feature>
<keyword evidence="2" id="KW-1185">Reference proteome</keyword>
<name>A0ACC1L4H6_9FUNG</name>
<protein>
    <submittedName>
        <fullName evidence="1">Uncharacterized protein</fullName>
    </submittedName>
</protein>